<dbReference type="PROSITE" id="PS50913">
    <property type="entry name" value="GRIP"/>
    <property type="match status" value="1"/>
</dbReference>
<organism evidence="7 8">
    <name type="scientific">Ciconia maguari</name>
    <dbReference type="NCBI Taxonomy" id="52777"/>
    <lineage>
        <taxon>Eukaryota</taxon>
        <taxon>Metazoa</taxon>
        <taxon>Chordata</taxon>
        <taxon>Craniata</taxon>
        <taxon>Vertebrata</taxon>
        <taxon>Euteleostomi</taxon>
        <taxon>Archelosauria</taxon>
        <taxon>Archosauria</taxon>
        <taxon>Dinosauria</taxon>
        <taxon>Saurischia</taxon>
        <taxon>Theropoda</taxon>
        <taxon>Coelurosauria</taxon>
        <taxon>Aves</taxon>
        <taxon>Neognathae</taxon>
        <taxon>Neoaves</taxon>
        <taxon>Aequornithes</taxon>
        <taxon>Ciconiiformes</taxon>
        <taxon>Ciconiidae</taxon>
        <taxon>Ciconia</taxon>
    </lineage>
</organism>
<feature type="coiled-coil region" evidence="4">
    <location>
        <begin position="1155"/>
        <end position="1203"/>
    </location>
</feature>
<dbReference type="GO" id="GO:0031267">
    <property type="term" value="F:small GTPase binding"/>
    <property type="evidence" value="ECO:0007669"/>
    <property type="project" value="TreeGrafter"/>
</dbReference>
<feature type="coiled-coil region" evidence="4">
    <location>
        <begin position="1467"/>
        <end position="1547"/>
    </location>
</feature>
<dbReference type="GO" id="GO:0006888">
    <property type="term" value="P:endoplasmic reticulum to Golgi vesicle-mediated transport"/>
    <property type="evidence" value="ECO:0007669"/>
    <property type="project" value="TreeGrafter"/>
</dbReference>
<comment type="caution">
    <text evidence="7">The sequence shown here is derived from an EMBL/GenBank/DDBJ whole genome shotgun (WGS) entry which is preliminary data.</text>
</comment>
<proteinExistence type="predicted"/>
<feature type="coiled-coil region" evidence="4">
    <location>
        <begin position="1587"/>
        <end position="1716"/>
    </location>
</feature>
<dbReference type="PANTHER" id="PTHR18921:SF2">
    <property type="entry name" value="THYROID RECEPTOR-INTERACTING PROTEIN 11"/>
    <property type="match status" value="1"/>
</dbReference>
<feature type="coiled-coil region" evidence="4">
    <location>
        <begin position="1068"/>
        <end position="1128"/>
    </location>
</feature>
<sequence length="1927" mass="222116">ELHVSNSRLREIESINAAQKFENERLKKVCSDLEEKHEAAELQVKQLSIEYRTQLQQKEVEISHLKARQNALQEQLQKVQTAAQSAQLGAGVLPSAATSASYVPVVRHSSGFEGDDMDFGDIIWSQQEINRLSNEVSRLESEVDHWKQIALSSKVQGTNDAEQSEICKLQNIVKELKRNLSQEIDEHQHELSVLQDAHRQKLVEISRRHREELSEYEERIEELENQLQQDGVSADAMDDSKISEQKKNAQNLEGGKVEELQVVKDLEDEIRKLNHKLSSAKEENKILLKEQEFAKVEKIQIMQEYENLKSDFSMLQSSVVEQDALLKEREKKLQSKTSLPEDVVRLQQALLEAENEIARLSSLNQGISWRYNSLSQLWIHTSEVDITLLVKPWLFVQNAQHKNENILSAYTEDQNSELSQLRQDLERKEHELNESIAERETLIAELEELDKQNQEATQHMITLKEQLSKQHTETDSIIKQLKFDIDFERKKVSELEIEKMETIKELDSQKEKLSQCSYALNDFHISKQQLQDNIKDLQEQLRKAQDCNLHNKKEIGELQQRLKEREEELSVSLSKLTEKSNQESNYTCQDLILKEREVEIAKLQNDISENKQLNEDLEESLSDLRTENGKLIAAIEELKQELSDAISEKNKVYLEKDTVVEALKMEKRQLESELNQTEKRLLEQAHKYKQTIEELSNARSMDTSVLQLEHERLVKLNQEKDFKIAELKRSIEQMEIDHQETKEMLTTSLGGQKQLTELIKEKEVFIEKFKNQALQVKQELEEYMKVSKKQDVLKQNLEEKDRSLAVMKEENNHLKEEIERLKDQQSRSTPVVEPKTLDIIIELESEVTQLKVIKNNLEEEIEVHKKTIEDQNQTTVQLQQSLQEQRKEIDESKFQCEQMNVTHERLSLEKDEEIKNLQKTIEQIKTQLHKERQIIQTDSSNLFQETKVQTLNGENGNEKHDLSKAEIERLVKGIKEREMEIKLLNEKNVSLSQQIDQLSKDEVGKLTRIIQEKDLEIQALNARVSSASYRQDVLCLQQQLQAYVIEREQVLAVLSEKTRENSQLKTEYRNIMDMVAAKEAALVRLQEENQKLSNRSENSSQDMSRETIQNLSRIIREKDIEIDALSQKCQTLLTVLQTSNTGTDNGSGGVNSNQFEELLQERDKLKQQVKKMEEWKQQVITTVQNMQHESAHLQEELHKLQAQISVESDSNSKLQVDYNGLIESYEQNEKKLKSFSQELAQVLHSIGQLHNTKDLLLSKLDLVTPSVATTSTISQLSGVQHSAPEVLSDESKLLQKELEQLKKKLHEKDSTIRTLQENNQRLSDSVATASEIERKSQEGTESEMRQIKEKHDVLQKSLREKDILIKSKSDQLLSVSENLSNKENENELLKQAVTNLKERNLILEMDIRKLKEENEKVVARCREKETEFRALQETNMQFSMMLKEKEFESYSMKEKALAFEKLLKEKEQGKTGELNQLLNEVKSMQEKAVSFQQERDQVMVALKQKQMESSALQSEIQHLREKEQRLNQELERLRNHLLEMEDSYTREALAAEDREVKLRKKVLILEEKLVSSSTAVENASHQASLQVESLQEQLNLVSKQRDETVLQLTISQDQVKQYALSLANLQMVLEQFQQEEKAMYSAELEKHQKQTAEWRKKAENLEEKVVSLQESLEEANAALDAASRLTEQLDIKEEQIEELKKEGEIRREMLEDVQNKLMNLMNSTEGKVDKLLMRNLFVGHFHTPKNKRPEVLRLMGSILGIKKEELDQLLSEDQRGVTRWVTGWLGGGAGSKSVPSTPLRPTHQNIFNSSFSELFVKFLETESCPSLPPPKLSVHDMKPLGAAGTGKTSSTPSNSQMQDSAVSGMSRRPDTNPFLAPRSAAVPLITPASSSGHLLMKPISDALPTFTPLPVSPDASAGAVLKDLLKQ</sequence>
<feature type="coiled-coil region" evidence="4">
    <location>
        <begin position="1365"/>
        <end position="1427"/>
    </location>
</feature>
<evidence type="ECO:0000256" key="2">
    <source>
        <dbReference type="ARBA" id="ARBA00023034"/>
    </source>
</evidence>
<feature type="region of interest" description="Disordered" evidence="5">
    <location>
        <begin position="1836"/>
        <end position="1878"/>
    </location>
</feature>
<reference evidence="7 8" key="1">
    <citation type="submission" date="2019-09" db="EMBL/GenBank/DDBJ databases">
        <title>Bird 10,000 Genomes (B10K) Project - Family phase.</title>
        <authorList>
            <person name="Zhang G."/>
        </authorList>
    </citation>
    <scope>NUCLEOTIDE SEQUENCE [LARGE SCALE GENOMIC DNA]</scope>
    <source>
        <strain evidence="7">B10K-DU-001-47</strain>
        <tissue evidence="7">Muscle</tissue>
    </source>
</reference>
<feature type="region of interest" description="Disordered" evidence="5">
    <location>
        <begin position="1317"/>
        <end position="1347"/>
    </location>
</feature>
<keyword evidence="2" id="KW-0333">Golgi apparatus</keyword>
<dbReference type="GO" id="GO:0007030">
    <property type="term" value="P:Golgi organization"/>
    <property type="evidence" value="ECO:0007669"/>
    <property type="project" value="TreeGrafter"/>
</dbReference>
<name>A0A7L0AQ97_9AVES</name>
<evidence type="ECO:0000313" key="7">
    <source>
        <dbReference type="EMBL" id="NXJ37152.1"/>
    </source>
</evidence>
<protein>
    <submittedName>
        <fullName evidence="7">TRIPB protein</fullName>
    </submittedName>
</protein>
<evidence type="ECO:0000256" key="4">
    <source>
        <dbReference type="SAM" id="Coils"/>
    </source>
</evidence>
<keyword evidence="8" id="KW-1185">Reference proteome</keyword>
<comment type="subcellular location">
    <subcellularLocation>
        <location evidence="1">Golgi apparatus</location>
    </subcellularLocation>
</comment>
<feature type="coiled-coil region" evidence="4">
    <location>
        <begin position="16"/>
        <end position="82"/>
    </location>
</feature>
<evidence type="ECO:0000259" key="6">
    <source>
        <dbReference type="PROSITE" id="PS50913"/>
    </source>
</evidence>
<feature type="domain" description="GRIP" evidence="6">
    <location>
        <begin position="1723"/>
        <end position="1772"/>
    </location>
</feature>
<feature type="non-terminal residue" evidence="7">
    <location>
        <position position="1"/>
    </location>
</feature>
<dbReference type="PANTHER" id="PTHR18921">
    <property type="entry name" value="MYOSIN HEAVY CHAIN - RELATED"/>
    <property type="match status" value="1"/>
</dbReference>
<dbReference type="InterPro" id="IPR000237">
    <property type="entry name" value="GRIP_dom"/>
</dbReference>
<evidence type="ECO:0000313" key="8">
    <source>
        <dbReference type="Proteomes" id="UP000537039"/>
    </source>
</evidence>
<feature type="non-terminal residue" evidence="7">
    <location>
        <position position="1927"/>
    </location>
</feature>
<evidence type="ECO:0000256" key="3">
    <source>
        <dbReference type="ARBA" id="ARBA00023054"/>
    </source>
</evidence>
<evidence type="ECO:0000256" key="1">
    <source>
        <dbReference type="ARBA" id="ARBA00004555"/>
    </source>
</evidence>
<dbReference type="Proteomes" id="UP000537039">
    <property type="component" value="Unassembled WGS sequence"/>
</dbReference>
<gene>
    <name evidence="7" type="primary">Trip11</name>
    <name evidence="7" type="ORF">CICMAG_R12097</name>
</gene>
<feature type="coiled-coil region" evidence="4">
    <location>
        <begin position="411"/>
        <end position="934"/>
    </location>
</feature>
<feature type="coiled-coil region" evidence="4">
    <location>
        <begin position="967"/>
        <end position="1001"/>
    </location>
</feature>
<feature type="coiled-coil region" evidence="4">
    <location>
        <begin position="122"/>
        <end position="297"/>
    </location>
</feature>
<accession>A0A7L0AQ97</accession>
<keyword evidence="3 4" id="KW-0175">Coiled coil</keyword>
<dbReference type="GO" id="GO:0005794">
    <property type="term" value="C:Golgi apparatus"/>
    <property type="evidence" value="ECO:0007669"/>
    <property type="project" value="UniProtKB-SubCell"/>
</dbReference>
<feature type="compositionally biased region" description="Polar residues" evidence="5">
    <location>
        <begin position="1846"/>
        <end position="1863"/>
    </location>
</feature>
<dbReference type="EMBL" id="VXAE01008637">
    <property type="protein sequence ID" value="NXJ37152.1"/>
    <property type="molecule type" value="Genomic_DNA"/>
</dbReference>
<feature type="compositionally biased region" description="Basic and acidic residues" evidence="5">
    <location>
        <begin position="1331"/>
        <end position="1347"/>
    </location>
</feature>
<evidence type="ECO:0000256" key="5">
    <source>
        <dbReference type="SAM" id="MobiDB-lite"/>
    </source>
</evidence>
<feature type="compositionally biased region" description="Polar residues" evidence="5">
    <location>
        <begin position="1317"/>
        <end position="1328"/>
    </location>
</feature>